<accession>A0ABS1BV99</accession>
<dbReference type="Pfam" id="PF04575">
    <property type="entry name" value="SlipAM"/>
    <property type="match status" value="1"/>
</dbReference>
<feature type="chain" id="PRO_5046542617" evidence="9">
    <location>
        <begin position="25"/>
        <end position="507"/>
    </location>
</feature>
<dbReference type="EMBL" id="JAEHNZ010000004">
    <property type="protein sequence ID" value="MBK0397203.1"/>
    <property type="molecule type" value="Genomic_DNA"/>
</dbReference>
<dbReference type="RefSeq" id="WP_200523190.1">
    <property type="nucleotide sequence ID" value="NZ_JAEHNZ010000004.1"/>
</dbReference>
<evidence type="ECO:0000256" key="8">
    <source>
        <dbReference type="SAM" id="MobiDB-lite"/>
    </source>
</evidence>
<keyword evidence="3" id="KW-0812">Transmembrane</keyword>
<keyword evidence="13" id="KW-1185">Reference proteome</keyword>
<evidence type="ECO:0000256" key="3">
    <source>
        <dbReference type="ARBA" id="ARBA00022692"/>
    </source>
</evidence>
<keyword evidence="6" id="KW-0998">Cell outer membrane</keyword>
<keyword evidence="2" id="KW-1134">Transmembrane beta strand</keyword>
<comment type="subcellular location">
    <subcellularLocation>
        <location evidence="1">Cell outer membrane</location>
        <topology evidence="1">Multi-pass membrane protein</topology>
    </subcellularLocation>
</comment>
<feature type="compositionally biased region" description="Polar residues" evidence="8">
    <location>
        <begin position="66"/>
        <end position="83"/>
    </location>
</feature>
<evidence type="ECO:0000313" key="12">
    <source>
        <dbReference type="EMBL" id="MBK0397203.1"/>
    </source>
</evidence>
<evidence type="ECO:0000313" key="13">
    <source>
        <dbReference type="Proteomes" id="UP000614058"/>
    </source>
</evidence>
<comment type="caution">
    <text evidence="12">The sequence shown here is derived from an EMBL/GenBank/DDBJ whole genome shotgun (WGS) entry which is preliminary data.</text>
</comment>
<sequence length="507" mass="58118">MKKHHLPTLILLTLFSGSLKTLWAQTLSDQENYIYQPQAQTPIGKPIGSPINSASESASSPSSASQGQPENPSTPAQSTQTKPRLNEDDLRANPQLTEQLVNQALLERQWDFLAALLPIYQSLPEHNPTLYKYAHGAAARMKAKHRQAVRDFGEILQNEPNLPYVRLDYMAMLFENKQYRQAKQQADILLNDSNTPEPIRQLAEQAKTAVDKQQKWKFDGYLQYEQTDNVNDASYVRELRIGGYTFVRDPSSLPKKAHGIRYGVSASKSHNIGGNHNLVFSSNIGGIYYWDNHDYNEINSTIQGGYQYQDIRRTFSAQPFFGYDWLGGHRYSNRRGIQLNYSQWLGNRWQASLSASHAKRYYRNHAIAKNFNSVLNSGSATLAFIPKPNIMLFTGIDWLNDKTRLTSQASRRKGVRIGAAGTFKDWVGARVDYRIGTRQFNAPHYFFTRTTRRDIERQWQGSLWSPKLTWHGLTPKLNYRHVEIDSNIPALYSRKSGQWFMTVDKQF</sequence>
<evidence type="ECO:0000256" key="6">
    <source>
        <dbReference type="ARBA" id="ARBA00023237"/>
    </source>
</evidence>
<evidence type="ECO:0000256" key="2">
    <source>
        <dbReference type="ARBA" id="ARBA00022452"/>
    </source>
</evidence>
<keyword evidence="4 9" id="KW-0732">Signal</keyword>
<reference evidence="12 13" key="1">
    <citation type="journal article" date="2021" name="Pathogens">
        <title>Isolation and Characterization of Kingella bonacorsii sp. nov., A Novel Kingella Species Detected in a Stable Periodontitis Subject.</title>
        <authorList>
            <person name="Antezack A."/>
            <person name="Boxberger M."/>
            <person name="Rolland C."/>
            <person name="Monnet-Corti V."/>
            <person name="La Scola B."/>
        </authorList>
    </citation>
    <scope>NUCLEOTIDE SEQUENCE [LARGE SCALE GENOMIC DNA]</scope>
    <source>
        <strain evidence="12 13">Marseille-Q4569</strain>
    </source>
</reference>
<organism evidence="12 13">
    <name type="scientific">Kingella bonacorsii</name>
    <dbReference type="NCBI Taxonomy" id="2796361"/>
    <lineage>
        <taxon>Bacteria</taxon>
        <taxon>Pseudomonadati</taxon>
        <taxon>Pseudomonadota</taxon>
        <taxon>Betaproteobacteria</taxon>
        <taxon>Neisseriales</taxon>
        <taxon>Neisseriaceae</taxon>
        <taxon>Kingella</taxon>
    </lineage>
</organism>
<dbReference type="Pfam" id="PF24575">
    <property type="entry name" value="TPR_Slam"/>
    <property type="match status" value="1"/>
</dbReference>
<evidence type="ECO:0000256" key="9">
    <source>
        <dbReference type="SAM" id="SignalP"/>
    </source>
</evidence>
<evidence type="ECO:0000256" key="5">
    <source>
        <dbReference type="ARBA" id="ARBA00023136"/>
    </source>
</evidence>
<name>A0ABS1BV99_9NEIS</name>
<protein>
    <submittedName>
        <fullName evidence="12">DUF560 domain-containing protein</fullName>
    </submittedName>
</protein>
<evidence type="ECO:0000259" key="11">
    <source>
        <dbReference type="Pfam" id="PF24575"/>
    </source>
</evidence>
<dbReference type="InterPro" id="IPR011990">
    <property type="entry name" value="TPR-like_helical_dom_sf"/>
</dbReference>
<gene>
    <name evidence="12" type="ORF">JDW22_11610</name>
</gene>
<proteinExistence type="inferred from homology"/>
<feature type="domain" description="Surface lipoprotein assembly modifier N-terminal TPR repeats region" evidence="11">
    <location>
        <begin position="85"/>
        <end position="185"/>
    </location>
</feature>
<feature type="region of interest" description="Disordered" evidence="8">
    <location>
        <begin position="44"/>
        <end position="84"/>
    </location>
</feature>
<evidence type="ECO:0000256" key="7">
    <source>
        <dbReference type="ARBA" id="ARBA00023609"/>
    </source>
</evidence>
<keyword evidence="5" id="KW-0472">Membrane</keyword>
<evidence type="ECO:0000259" key="10">
    <source>
        <dbReference type="Pfam" id="PF04575"/>
    </source>
</evidence>
<evidence type="ECO:0000256" key="4">
    <source>
        <dbReference type="ARBA" id="ARBA00022729"/>
    </source>
</evidence>
<dbReference type="SUPFAM" id="SSF48452">
    <property type="entry name" value="TPR-like"/>
    <property type="match status" value="1"/>
</dbReference>
<feature type="compositionally biased region" description="Low complexity" evidence="8">
    <location>
        <begin position="53"/>
        <end position="65"/>
    </location>
</feature>
<feature type="domain" description="Surface lipoprotein assembly modifier C-terminal" evidence="10">
    <location>
        <begin position="216"/>
        <end position="507"/>
    </location>
</feature>
<comment type="similarity">
    <text evidence="7">Belongs to the Slam family.</text>
</comment>
<dbReference type="Proteomes" id="UP000614058">
    <property type="component" value="Unassembled WGS sequence"/>
</dbReference>
<evidence type="ECO:0000256" key="1">
    <source>
        <dbReference type="ARBA" id="ARBA00004571"/>
    </source>
</evidence>
<feature type="signal peptide" evidence="9">
    <location>
        <begin position="1"/>
        <end position="24"/>
    </location>
</feature>
<dbReference type="InterPro" id="IPR057556">
    <property type="entry name" value="TPR_Slam"/>
</dbReference>
<dbReference type="InterPro" id="IPR007655">
    <property type="entry name" value="Slam_C"/>
</dbReference>